<accession>H2ZF09</accession>
<dbReference type="Ensembl" id="ENSCSAVT00000016356.1">
    <property type="protein sequence ID" value="ENSCSAVP00000016175.1"/>
    <property type="gene ID" value="ENSCSAVG00000009511.1"/>
</dbReference>
<reference evidence="1" key="2">
    <citation type="submission" date="2025-08" db="UniProtKB">
        <authorList>
            <consortium name="Ensembl"/>
        </authorList>
    </citation>
    <scope>IDENTIFICATION</scope>
</reference>
<protein>
    <recommendedName>
        <fullName evidence="3">Transposable element P transposase</fullName>
    </recommendedName>
</protein>
<evidence type="ECO:0000313" key="1">
    <source>
        <dbReference type="Ensembl" id="ENSCSAVP00000016175.1"/>
    </source>
</evidence>
<name>H2ZF09_CIOSA</name>
<sequence>MMYMEQIRNAGMSPNGRRYHPDLIRWAIELYSRSPAAYQHLRSSAVMTLPTTSTIKRYRNYISPMPGINPVAIQEIERVQQSTSSSLIGYLSVDEMKIFYVRTLKGEVSLPLAWYPTKVTAAFQLAMKFWDALYECENRGLQIHAVVADGCSVNRHFFKLVCGVDTIELDAPLSAPNPCAPDRPIFMCSDPSHLLKTVRNSLYSSKPAGTKYLNMFGNDVLWTHILELYNVEKSSTVLSRT</sequence>
<keyword evidence="2" id="KW-1185">Reference proteome</keyword>
<proteinExistence type="predicted"/>
<dbReference type="AlphaFoldDB" id="H2ZF09"/>
<evidence type="ECO:0000313" key="2">
    <source>
        <dbReference type="Proteomes" id="UP000007875"/>
    </source>
</evidence>
<evidence type="ECO:0008006" key="3">
    <source>
        <dbReference type="Google" id="ProtNLM"/>
    </source>
</evidence>
<dbReference type="OMA" id="WTHILEL"/>
<reference evidence="1" key="3">
    <citation type="submission" date="2025-09" db="UniProtKB">
        <authorList>
            <consortium name="Ensembl"/>
        </authorList>
    </citation>
    <scope>IDENTIFICATION</scope>
</reference>
<dbReference type="Proteomes" id="UP000007875">
    <property type="component" value="Unassembled WGS sequence"/>
</dbReference>
<organism evidence="1 2">
    <name type="scientific">Ciona savignyi</name>
    <name type="common">Pacific transparent sea squirt</name>
    <dbReference type="NCBI Taxonomy" id="51511"/>
    <lineage>
        <taxon>Eukaryota</taxon>
        <taxon>Metazoa</taxon>
        <taxon>Chordata</taxon>
        <taxon>Tunicata</taxon>
        <taxon>Ascidiacea</taxon>
        <taxon>Phlebobranchia</taxon>
        <taxon>Cionidae</taxon>
        <taxon>Ciona</taxon>
    </lineage>
</organism>
<dbReference type="InParanoid" id="H2ZF09"/>
<reference evidence="2" key="1">
    <citation type="submission" date="2003-08" db="EMBL/GenBank/DDBJ databases">
        <authorList>
            <person name="Birren B."/>
            <person name="Nusbaum C."/>
            <person name="Abebe A."/>
            <person name="Abouelleil A."/>
            <person name="Adekoya E."/>
            <person name="Ait-zahra M."/>
            <person name="Allen N."/>
            <person name="Allen T."/>
            <person name="An P."/>
            <person name="Anderson M."/>
            <person name="Anderson S."/>
            <person name="Arachchi H."/>
            <person name="Armbruster J."/>
            <person name="Bachantsang P."/>
            <person name="Baldwin J."/>
            <person name="Barry A."/>
            <person name="Bayul T."/>
            <person name="Blitshsteyn B."/>
            <person name="Bloom T."/>
            <person name="Blye J."/>
            <person name="Boguslavskiy L."/>
            <person name="Borowsky M."/>
            <person name="Boukhgalter B."/>
            <person name="Brunache A."/>
            <person name="Butler J."/>
            <person name="Calixte N."/>
            <person name="Calvo S."/>
            <person name="Camarata J."/>
            <person name="Campo K."/>
            <person name="Chang J."/>
            <person name="Cheshatsang Y."/>
            <person name="Citroen M."/>
            <person name="Collymore A."/>
            <person name="Considine T."/>
            <person name="Cook A."/>
            <person name="Cooke P."/>
            <person name="Corum B."/>
            <person name="Cuomo C."/>
            <person name="David R."/>
            <person name="Dawoe T."/>
            <person name="Degray S."/>
            <person name="Dodge S."/>
            <person name="Dooley K."/>
            <person name="Dorje P."/>
            <person name="Dorjee K."/>
            <person name="Dorris L."/>
            <person name="Duffey N."/>
            <person name="Dupes A."/>
            <person name="Elkins T."/>
            <person name="Engels R."/>
            <person name="Erickson J."/>
            <person name="Farina A."/>
            <person name="Faro S."/>
            <person name="Ferreira P."/>
            <person name="Fischer H."/>
            <person name="Fitzgerald M."/>
            <person name="Foley K."/>
            <person name="Gage D."/>
            <person name="Galagan J."/>
            <person name="Gearin G."/>
            <person name="Gnerre S."/>
            <person name="Gnirke A."/>
            <person name="Goyette A."/>
            <person name="Graham J."/>
            <person name="Grandbois E."/>
            <person name="Gyaltsen K."/>
            <person name="Hafez N."/>
            <person name="Hagopian D."/>
            <person name="Hagos B."/>
            <person name="Hall J."/>
            <person name="Hatcher B."/>
            <person name="Heller A."/>
            <person name="Higgins H."/>
            <person name="Honan T."/>
            <person name="Horn A."/>
            <person name="Houde N."/>
            <person name="Hughes L."/>
            <person name="Hulme W."/>
            <person name="Husby E."/>
            <person name="Iliev I."/>
            <person name="Jaffe D."/>
            <person name="Jones C."/>
            <person name="Kamal M."/>
            <person name="Kamat A."/>
            <person name="Kamvysselis M."/>
            <person name="Karlsson E."/>
            <person name="Kells C."/>
            <person name="Kieu A."/>
            <person name="Kisner P."/>
            <person name="Kodira C."/>
            <person name="Kulbokas E."/>
            <person name="Labutti K."/>
            <person name="Lama D."/>
            <person name="Landers T."/>
            <person name="Leger J."/>
            <person name="Levine S."/>
            <person name="Lewis D."/>
            <person name="Lewis T."/>
            <person name="Lindblad-toh K."/>
            <person name="Liu X."/>
            <person name="Lokyitsang T."/>
            <person name="Lokyitsang Y."/>
            <person name="Lucien O."/>
            <person name="Lui A."/>
            <person name="Ma L.J."/>
            <person name="Mabbitt R."/>
            <person name="Macdonald J."/>
            <person name="Maclean C."/>
            <person name="Major J."/>
            <person name="Manning J."/>
            <person name="Marabella R."/>
            <person name="Maru K."/>
            <person name="Matthews C."/>
            <person name="Mauceli E."/>
            <person name="Mccarthy M."/>
            <person name="Mcdonough S."/>
            <person name="Mcghee T."/>
            <person name="Meldrim J."/>
            <person name="Meneus L."/>
            <person name="Mesirov J."/>
            <person name="Mihalev A."/>
            <person name="Mihova T."/>
            <person name="Mikkelsen T."/>
            <person name="Mlenga V."/>
            <person name="Moru K."/>
            <person name="Mozes J."/>
            <person name="Mulrain L."/>
            <person name="Munson G."/>
            <person name="Naylor J."/>
            <person name="Newes C."/>
            <person name="Nguyen C."/>
            <person name="Nguyen N."/>
            <person name="Nguyen T."/>
            <person name="Nicol R."/>
            <person name="Nielsen C."/>
            <person name="Nizzari M."/>
            <person name="Norbu C."/>
            <person name="Norbu N."/>
            <person name="O'donnell P."/>
            <person name="Okoawo O."/>
            <person name="O'leary S."/>
            <person name="Omotosho B."/>
            <person name="O'neill K."/>
            <person name="Osman S."/>
            <person name="Parker S."/>
            <person name="Perrin D."/>
            <person name="Phunkhang P."/>
            <person name="Piqani B."/>
            <person name="Purcell S."/>
            <person name="Rachupka T."/>
            <person name="Ramasamy U."/>
            <person name="Rameau R."/>
            <person name="Ray V."/>
            <person name="Raymond C."/>
            <person name="Retta R."/>
            <person name="Richardson S."/>
            <person name="Rise C."/>
            <person name="Rodriguez J."/>
            <person name="Rogers J."/>
            <person name="Rogov P."/>
            <person name="Rutman M."/>
            <person name="Schupbach R."/>
            <person name="Seaman C."/>
            <person name="Settipalli S."/>
            <person name="Sharpe T."/>
            <person name="Sheridan J."/>
            <person name="Sherpa N."/>
            <person name="Shi J."/>
            <person name="Smirnov S."/>
            <person name="Smith C."/>
            <person name="Sougnez C."/>
            <person name="Spencer B."/>
            <person name="Stalker J."/>
            <person name="Stange-thomann N."/>
            <person name="Stavropoulos S."/>
            <person name="Stetson K."/>
            <person name="Stone C."/>
            <person name="Stone S."/>
            <person name="Stubbs M."/>
            <person name="Talamas J."/>
            <person name="Tchuinga P."/>
            <person name="Tenzing P."/>
            <person name="Tesfaye S."/>
            <person name="Theodore J."/>
            <person name="Thoulutsang Y."/>
            <person name="Topham K."/>
            <person name="Towey S."/>
            <person name="Tsamla T."/>
            <person name="Tsomo N."/>
            <person name="Vallee D."/>
            <person name="Vassiliev H."/>
            <person name="Venkataraman V."/>
            <person name="Vinson J."/>
            <person name="Vo A."/>
            <person name="Wade C."/>
            <person name="Wang S."/>
            <person name="Wangchuk T."/>
            <person name="Wangdi T."/>
            <person name="Whittaker C."/>
            <person name="Wilkinson J."/>
            <person name="Wu Y."/>
            <person name="Wyman D."/>
            <person name="Yadav S."/>
            <person name="Yang S."/>
            <person name="Yang X."/>
            <person name="Yeager S."/>
            <person name="Yee E."/>
            <person name="Young G."/>
            <person name="Zainoun J."/>
            <person name="Zembeck L."/>
            <person name="Zimmer A."/>
            <person name="Zody M."/>
            <person name="Lander E."/>
        </authorList>
    </citation>
    <scope>NUCLEOTIDE SEQUENCE [LARGE SCALE GENOMIC DNA]</scope>
</reference>
<dbReference type="GeneTree" id="ENSGT00940000161474"/>
<dbReference type="HOGENOM" id="CLU_1153911_0_0_1"/>